<comment type="caution">
    <text evidence="4">The sequence shown here is derived from an EMBL/GenBank/DDBJ whole genome shotgun (WGS) entry which is preliminary data.</text>
</comment>
<dbReference type="InterPro" id="IPR012577">
    <property type="entry name" value="NIPSNAP"/>
</dbReference>
<comment type="similarity">
    <text evidence="1">Belongs to the NipSnap family.</text>
</comment>
<gene>
    <name evidence="4" type="ORF">CKM354_000214000</name>
</gene>
<dbReference type="SUPFAM" id="SSF54909">
    <property type="entry name" value="Dimeric alpha+beta barrel"/>
    <property type="match status" value="2"/>
</dbReference>
<reference evidence="4 5" key="1">
    <citation type="submission" date="2021-01" db="EMBL/GenBank/DDBJ databases">
        <title>Cercospora kikuchii MAFF 305040 whole genome shotgun sequence.</title>
        <authorList>
            <person name="Kashiwa T."/>
            <person name="Suzuki T."/>
        </authorList>
    </citation>
    <scope>NUCLEOTIDE SEQUENCE [LARGE SCALE GENOMIC DNA]</scope>
    <source>
        <strain evidence="4 5">MAFF 305040</strain>
    </source>
</reference>
<feature type="region of interest" description="Disordered" evidence="2">
    <location>
        <begin position="65"/>
        <end position="102"/>
    </location>
</feature>
<dbReference type="Pfam" id="PF07978">
    <property type="entry name" value="NIPSNAP"/>
    <property type="match status" value="2"/>
</dbReference>
<name>A0A9P3CBX5_9PEZI</name>
<proteinExistence type="inferred from homology"/>
<protein>
    <recommendedName>
        <fullName evidence="3">NIPSNAP domain-containing protein</fullName>
    </recommendedName>
</protein>
<organism evidence="4 5">
    <name type="scientific">Cercospora kikuchii</name>
    <dbReference type="NCBI Taxonomy" id="84275"/>
    <lineage>
        <taxon>Eukaryota</taxon>
        <taxon>Fungi</taxon>
        <taxon>Dikarya</taxon>
        <taxon>Ascomycota</taxon>
        <taxon>Pezizomycotina</taxon>
        <taxon>Dothideomycetes</taxon>
        <taxon>Dothideomycetidae</taxon>
        <taxon>Mycosphaerellales</taxon>
        <taxon>Mycosphaerellaceae</taxon>
        <taxon>Cercospora</taxon>
    </lineage>
</organism>
<dbReference type="InterPro" id="IPR011008">
    <property type="entry name" value="Dimeric_a/b-barrel"/>
</dbReference>
<feature type="domain" description="NIPSNAP" evidence="3">
    <location>
        <begin position="133"/>
        <end position="225"/>
    </location>
</feature>
<dbReference type="OrthoDB" id="10262843at2759"/>
<evidence type="ECO:0000256" key="1">
    <source>
        <dbReference type="ARBA" id="ARBA00005291"/>
    </source>
</evidence>
<keyword evidence="5" id="KW-1185">Reference proteome</keyword>
<feature type="region of interest" description="Disordered" evidence="2">
    <location>
        <begin position="1"/>
        <end position="25"/>
    </location>
</feature>
<dbReference type="Gene3D" id="3.30.70.100">
    <property type="match status" value="2"/>
</dbReference>
<dbReference type="AlphaFoldDB" id="A0A9P3CBX5"/>
<evidence type="ECO:0000313" key="5">
    <source>
        <dbReference type="Proteomes" id="UP000825890"/>
    </source>
</evidence>
<dbReference type="EMBL" id="BOLY01000001">
    <property type="protein sequence ID" value="GIZ38736.1"/>
    <property type="molecule type" value="Genomic_DNA"/>
</dbReference>
<dbReference type="GeneID" id="68287715"/>
<dbReference type="PANTHER" id="PTHR21017">
    <property type="entry name" value="NIPSNAP-RELATED"/>
    <property type="match status" value="1"/>
</dbReference>
<dbReference type="FunFam" id="3.30.70.100:FF:000037">
    <property type="entry name" value="NIPSNAP family protein"/>
    <property type="match status" value="1"/>
</dbReference>
<dbReference type="GO" id="GO:0005739">
    <property type="term" value="C:mitochondrion"/>
    <property type="evidence" value="ECO:0007669"/>
    <property type="project" value="TreeGrafter"/>
</dbReference>
<evidence type="ECO:0000256" key="2">
    <source>
        <dbReference type="SAM" id="MobiDB-lite"/>
    </source>
</evidence>
<dbReference type="PANTHER" id="PTHR21017:SF17">
    <property type="entry name" value="PROTEIN NIPSNAP"/>
    <property type="match status" value="1"/>
</dbReference>
<dbReference type="RefSeq" id="XP_044653223.1">
    <property type="nucleotide sequence ID" value="XM_044797288.1"/>
</dbReference>
<feature type="domain" description="NIPSNAP" evidence="3">
    <location>
        <begin position="239"/>
        <end position="336"/>
    </location>
</feature>
<dbReference type="InterPro" id="IPR051557">
    <property type="entry name" value="NipSnap_domain"/>
</dbReference>
<evidence type="ECO:0000313" key="4">
    <source>
        <dbReference type="EMBL" id="GIZ38736.1"/>
    </source>
</evidence>
<dbReference type="Proteomes" id="UP000825890">
    <property type="component" value="Unassembled WGS sequence"/>
</dbReference>
<sequence>MSRRFVPRLSNLSAASTKPTAITASRPFTSASVAWSKAPALADIEPDTSHVFDKKQKHFRDNLAEAHRKRKESEREAARKAEAASGDKKKGTGLLSRVIHGTEEGREMDREIERSFSQVLARGKYVHSIVFHEVKPDKVEEYVKLVGGWYPKVAKDGDNHVNLVGSWRTEVGECDTFVHIWEYQRYAGYHKSLHRIQNSPEFAEFDRKLKSLITSKKTSLMQEFRFWPTSPPRQLGGVFELRSYTLHPGNLLEWETHWQKGLAARREVMEGVGAWFVQIGALNEVHHLWQFADLEERRARREQSWSIPGWGETVHKTVPLIQTMKSRIMVPMPWSPIA</sequence>
<evidence type="ECO:0000259" key="3">
    <source>
        <dbReference type="Pfam" id="PF07978"/>
    </source>
</evidence>
<accession>A0A9P3CBX5</accession>
<dbReference type="FunFam" id="3.30.70.100:FF:000004">
    <property type="entry name" value="NIPSNAP family protein"/>
    <property type="match status" value="1"/>
</dbReference>
<feature type="compositionally biased region" description="Polar residues" evidence="2">
    <location>
        <begin position="10"/>
        <end position="25"/>
    </location>
</feature>
<dbReference type="GO" id="GO:0000423">
    <property type="term" value="P:mitophagy"/>
    <property type="evidence" value="ECO:0007669"/>
    <property type="project" value="UniProtKB-ARBA"/>
</dbReference>
<feature type="compositionally biased region" description="Basic and acidic residues" evidence="2">
    <location>
        <begin position="65"/>
        <end position="90"/>
    </location>
</feature>